<dbReference type="Pfam" id="PF04892">
    <property type="entry name" value="VanZ"/>
    <property type="match status" value="1"/>
</dbReference>
<evidence type="ECO:0000256" key="1">
    <source>
        <dbReference type="SAM" id="Phobius"/>
    </source>
</evidence>
<organism evidence="3 4">
    <name type="scientific">Nonomuraea endophytica</name>
    <dbReference type="NCBI Taxonomy" id="714136"/>
    <lineage>
        <taxon>Bacteria</taxon>
        <taxon>Bacillati</taxon>
        <taxon>Actinomycetota</taxon>
        <taxon>Actinomycetes</taxon>
        <taxon>Streptosporangiales</taxon>
        <taxon>Streptosporangiaceae</taxon>
        <taxon>Nonomuraea</taxon>
    </lineage>
</organism>
<evidence type="ECO:0000313" key="4">
    <source>
        <dbReference type="Proteomes" id="UP000568380"/>
    </source>
</evidence>
<dbReference type="InterPro" id="IPR006976">
    <property type="entry name" value="VanZ-like"/>
</dbReference>
<dbReference type="InterPro" id="IPR053150">
    <property type="entry name" value="Teicoplanin_resist-assoc"/>
</dbReference>
<feature type="transmembrane region" description="Helical" evidence="1">
    <location>
        <begin position="42"/>
        <end position="63"/>
    </location>
</feature>
<feature type="domain" description="VanZ-like" evidence="2">
    <location>
        <begin position="58"/>
        <end position="166"/>
    </location>
</feature>
<keyword evidence="1" id="KW-1133">Transmembrane helix</keyword>
<dbReference type="AlphaFoldDB" id="A0A7W8ABZ0"/>
<evidence type="ECO:0000259" key="2">
    <source>
        <dbReference type="Pfam" id="PF04892"/>
    </source>
</evidence>
<keyword evidence="1" id="KW-0812">Transmembrane</keyword>
<accession>A0A7W8ABZ0</accession>
<sequence>MAEIFTMWGNVIIATLLTVPAAVLAISHLTRGRARRAHPAPLRSAVADVGIVIGTAPWIWMILTPSSRRNTVEPVPFQVLIDLAAGPWQTAFVQVGGNLLVFAALGGLLPVRSARFTSLARIALIAALASTTVECLQYGLRLGRDSATDDVLVNTAGAVLAAVITRRWWAPVIPGRTVPR</sequence>
<protein>
    <recommendedName>
        <fullName evidence="2">VanZ-like domain-containing protein</fullName>
    </recommendedName>
</protein>
<dbReference type="PANTHER" id="PTHR36834:SF1">
    <property type="entry name" value="INTEGRAL MEMBRANE PROTEIN"/>
    <property type="match status" value="1"/>
</dbReference>
<feature type="transmembrane region" description="Helical" evidence="1">
    <location>
        <begin position="91"/>
        <end position="111"/>
    </location>
</feature>
<dbReference type="Proteomes" id="UP000568380">
    <property type="component" value="Unassembled WGS sequence"/>
</dbReference>
<comment type="caution">
    <text evidence="3">The sequence shown here is derived from an EMBL/GenBank/DDBJ whole genome shotgun (WGS) entry which is preliminary data.</text>
</comment>
<dbReference type="RefSeq" id="WP_221341437.1">
    <property type="nucleotide sequence ID" value="NZ_JACHIN010000014.1"/>
</dbReference>
<keyword evidence="1" id="KW-0472">Membrane</keyword>
<dbReference type="EMBL" id="JACHIN010000014">
    <property type="protein sequence ID" value="MBB5082789.1"/>
    <property type="molecule type" value="Genomic_DNA"/>
</dbReference>
<evidence type="ECO:0000313" key="3">
    <source>
        <dbReference type="EMBL" id="MBB5082789.1"/>
    </source>
</evidence>
<keyword evidence="4" id="KW-1185">Reference proteome</keyword>
<feature type="transmembrane region" description="Helical" evidence="1">
    <location>
        <begin position="6"/>
        <end position="30"/>
    </location>
</feature>
<dbReference type="PANTHER" id="PTHR36834">
    <property type="entry name" value="MEMBRANE PROTEIN-RELATED"/>
    <property type="match status" value="1"/>
</dbReference>
<feature type="transmembrane region" description="Helical" evidence="1">
    <location>
        <begin position="118"/>
        <end position="139"/>
    </location>
</feature>
<reference evidence="3 4" key="1">
    <citation type="submission" date="2020-08" db="EMBL/GenBank/DDBJ databases">
        <title>Genomic Encyclopedia of Type Strains, Phase IV (KMG-IV): sequencing the most valuable type-strain genomes for metagenomic binning, comparative biology and taxonomic classification.</title>
        <authorList>
            <person name="Goeker M."/>
        </authorList>
    </citation>
    <scope>NUCLEOTIDE SEQUENCE [LARGE SCALE GENOMIC DNA]</scope>
    <source>
        <strain evidence="3 4">DSM 45385</strain>
    </source>
</reference>
<feature type="transmembrane region" description="Helical" evidence="1">
    <location>
        <begin position="151"/>
        <end position="170"/>
    </location>
</feature>
<proteinExistence type="predicted"/>
<name>A0A7W8ABZ0_9ACTN</name>
<gene>
    <name evidence="3" type="ORF">HNR40_008285</name>
</gene>